<evidence type="ECO:0000313" key="2">
    <source>
        <dbReference type="EMBL" id="KAF2772212.1"/>
    </source>
</evidence>
<dbReference type="AlphaFoldDB" id="A0A6G1LI09"/>
<proteinExistence type="predicted"/>
<protein>
    <submittedName>
        <fullName evidence="2">Uncharacterized protein</fullName>
    </submittedName>
</protein>
<feature type="compositionally biased region" description="Low complexity" evidence="1">
    <location>
        <begin position="74"/>
        <end position="83"/>
    </location>
</feature>
<name>A0A6G1LI09_9PEZI</name>
<dbReference type="Proteomes" id="UP000799436">
    <property type="component" value="Unassembled WGS sequence"/>
</dbReference>
<feature type="region of interest" description="Disordered" evidence="1">
    <location>
        <begin position="1"/>
        <end position="132"/>
    </location>
</feature>
<dbReference type="EMBL" id="ML995816">
    <property type="protein sequence ID" value="KAF2772212.1"/>
    <property type="molecule type" value="Genomic_DNA"/>
</dbReference>
<gene>
    <name evidence="2" type="ORF">EJ03DRAFT_215640</name>
</gene>
<accession>A0A6G1LI09</accession>
<organism evidence="2 3">
    <name type="scientific">Teratosphaeria nubilosa</name>
    <dbReference type="NCBI Taxonomy" id="161662"/>
    <lineage>
        <taxon>Eukaryota</taxon>
        <taxon>Fungi</taxon>
        <taxon>Dikarya</taxon>
        <taxon>Ascomycota</taxon>
        <taxon>Pezizomycotina</taxon>
        <taxon>Dothideomycetes</taxon>
        <taxon>Dothideomycetidae</taxon>
        <taxon>Mycosphaerellales</taxon>
        <taxon>Teratosphaeriaceae</taxon>
        <taxon>Teratosphaeria</taxon>
    </lineage>
</organism>
<evidence type="ECO:0000256" key="1">
    <source>
        <dbReference type="SAM" id="MobiDB-lite"/>
    </source>
</evidence>
<reference evidence="2" key="1">
    <citation type="journal article" date="2020" name="Stud. Mycol.">
        <title>101 Dothideomycetes genomes: a test case for predicting lifestyles and emergence of pathogens.</title>
        <authorList>
            <person name="Haridas S."/>
            <person name="Albert R."/>
            <person name="Binder M."/>
            <person name="Bloem J."/>
            <person name="Labutti K."/>
            <person name="Salamov A."/>
            <person name="Andreopoulos B."/>
            <person name="Baker S."/>
            <person name="Barry K."/>
            <person name="Bills G."/>
            <person name="Bluhm B."/>
            <person name="Cannon C."/>
            <person name="Castanera R."/>
            <person name="Culley D."/>
            <person name="Daum C."/>
            <person name="Ezra D."/>
            <person name="Gonzalez J."/>
            <person name="Henrissat B."/>
            <person name="Kuo A."/>
            <person name="Liang C."/>
            <person name="Lipzen A."/>
            <person name="Lutzoni F."/>
            <person name="Magnuson J."/>
            <person name="Mondo S."/>
            <person name="Nolan M."/>
            <person name="Ohm R."/>
            <person name="Pangilinan J."/>
            <person name="Park H.-J."/>
            <person name="Ramirez L."/>
            <person name="Alfaro M."/>
            <person name="Sun H."/>
            <person name="Tritt A."/>
            <person name="Yoshinaga Y."/>
            <person name="Zwiers L.-H."/>
            <person name="Turgeon B."/>
            <person name="Goodwin S."/>
            <person name="Spatafora J."/>
            <person name="Crous P."/>
            <person name="Grigoriev I."/>
        </authorList>
    </citation>
    <scope>NUCLEOTIDE SEQUENCE</scope>
    <source>
        <strain evidence="2">CBS 116005</strain>
    </source>
</reference>
<evidence type="ECO:0000313" key="3">
    <source>
        <dbReference type="Proteomes" id="UP000799436"/>
    </source>
</evidence>
<keyword evidence="3" id="KW-1185">Reference proteome</keyword>
<sequence>MHLHRREGAGVGEVAREEAPPVMDEGSRNAISDAWREEEDQKQLDPWIPATGDTTDPWSANYAEDDPWASSQPNDININNNNNTDYAPEASTLPVRTVGGPPKTLGTSSDASGKAEVPPPPPPRRPEPWSAMSDAIRKKWEREMRRWREVRDSC</sequence>